<dbReference type="EMBL" id="CP067089">
    <property type="protein sequence ID" value="QQO09767.1"/>
    <property type="molecule type" value="Genomic_DNA"/>
</dbReference>
<proteinExistence type="predicted"/>
<sequence>MDNGFDERFDKIEMKLAFLEDFLNRLHEEVLQRNALMDRLGAEHGALKEKVFQLSREIEEIPDRKPPHY</sequence>
<dbReference type="Proteomes" id="UP000595917">
    <property type="component" value="Chromosome"/>
</dbReference>
<evidence type="ECO:0000313" key="2">
    <source>
        <dbReference type="Proteomes" id="UP000595917"/>
    </source>
</evidence>
<dbReference type="InterPro" id="IPR007236">
    <property type="entry name" value="SlyX"/>
</dbReference>
<protein>
    <submittedName>
        <fullName evidence="1">SlyX family protein</fullName>
    </submittedName>
</protein>
<keyword evidence="2" id="KW-1185">Reference proteome</keyword>
<dbReference type="KEGG" id="bhc:JFL75_02315"/>
<dbReference type="RefSeq" id="WP_215627070.1">
    <property type="nucleotide sequence ID" value="NZ_CP067089.2"/>
</dbReference>
<accession>A0A7T8BAR7</accession>
<dbReference type="Pfam" id="PF04102">
    <property type="entry name" value="SlyX"/>
    <property type="match status" value="1"/>
</dbReference>
<reference evidence="1" key="1">
    <citation type="submission" date="2021-01" db="EMBL/GenBank/DDBJ databases">
        <title>Description of Breznakiella homolactica.</title>
        <authorList>
            <person name="Song Y."/>
            <person name="Brune A."/>
        </authorList>
    </citation>
    <scope>NUCLEOTIDE SEQUENCE</scope>
    <source>
        <strain evidence="1">RmG30</strain>
    </source>
</reference>
<dbReference type="AlphaFoldDB" id="A0A7T8BAR7"/>
<evidence type="ECO:0000313" key="1">
    <source>
        <dbReference type="EMBL" id="QQO09767.1"/>
    </source>
</evidence>
<name>A0A7T8BAR7_9SPIR</name>
<organism evidence="1 2">
    <name type="scientific">Breznakiella homolactica</name>
    <dbReference type="NCBI Taxonomy" id="2798577"/>
    <lineage>
        <taxon>Bacteria</taxon>
        <taxon>Pseudomonadati</taxon>
        <taxon>Spirochaetota</taxon>
        <taxon>Spirochaetia</taxon>
        <taxon>Spirochaetales</taxon>
        <taxon>Breznakiellaceae</taxon>
        <taxon>Breznakiella</taxon>
    </lineage>
</organism>
<gene>
    <name evidence="1" type="ORF">JFL75_02315</name>
</gene>